<proteinExistence type="predicted"/>
<keyword evidence="2" id="KW-1185">Reference proteome</keyword>
<protein>
    <submittedName>
        <fullName evidence="1">Uncharacterized protein</fullName>
    </submittedName>
</protein>
<dbReference type="OrthoDB" id="30140at10239"/>
<reference evidence="1 2" key="1">
    <citation type="journal article" date="2016" name="Genome Announc.">
        <title>Complete Genome Sequences of Five Bacteriophages That Infect Rhodobacter capsulatus.</title>
        <authorList>
            <person name="Bollivar D.W."/>
            <person name="Bernardoni B."/>
            <person name="Bockman M.R."/>
            <person name="Miller B.M."/>
            <person name="Russell D.A."/>
            <person name="Delesalle V.A."/>
            <person name="Krukonis G.P."/>
            <person name="Hatfull G.F."/>
            <person name="Cross M.R."/>
            <person name="Szewczyk M.M."/>
            <person name="Eppurath A."/>
        </authorList>
    </citation>
    <scope>NUCLEOTIDE SEQUENCE [LARGE SCALE GENOMIC DNA]</scope>
</reference>
<evidence type="ECO:0000313" key="2">
    <source>
        <dbReference type="Proteomes" id="UP000222205"/>
    </source>
</evidence>
<sequence length="235" mass="26146">MTDLAQRAYDLAVANANNLETVFKAIAEISERLDRLENAGNVETFEVGGKLVVINTSAPLVEQVRRQLIATTLDTNADPDIRGLAVAKLDAYARKDRDQDRRRKAELAKVMQGDWQAKTDEQMFEIEGSKPKLDHILDEIRKQVGFARSKFPGDNVTFAALVEEVGELATATFSQSRADVRKEAVQVATMAIRLVLDGDCTFDAWRAKFKLDPLTDRPTGLLTADEMFAESEGRE</sequence>
<accession>A0A0K1LLV9</accession>
<organism evidence="1 2">
    <name type="scientific">Rhodobacter phage RcSpartan</name>
    <dbReference type="NCBI Taxonomy" id="1662331"/>
    <lineage>
        <taxon>Viruses</taxon>
        <taxon>Duplodnaviria</taxon>
        <taxon>Heunggongvirae</taxon>
        <taxon>Uroviricota</taxon>
        <taxon>Caudoviricetes</taxon>
        <taxon>Titanvirus</taxon>
        <taxon>Titanvirus rcspartan</taxon>
    </lineage>
</organism>
<evidence type="ECO:0000313" key="1">
    <source>
        <dbReference type="EMBL" id="AKU43223.1"/>
    </source>
</evidence>
<dbReference type="Proteomes" id="UP000222205">
    <property type="component" value="Segment"/>
</dbReference>
<name>A0A0K1LLV9_9CAUD</name>
<gene>
    <name evidence="1" type="ORF">RCSPARTAN_40</name>
</gene>
<dbReference type="EMBL" id="KR935215">
    <property type="protein sequence ID" value="AKU43223.1"/>
    <property type="molecule type" value="Genomic_DNA"/>
</dbReference>